<evidence type="ECO:0000256" key="4">
    <source>
        <dbReference type="ARBA" id="ARBA00016387"/>
    </source>
</evidence>
<dbReference type="AlphaFoldDB" id="A0AAD7UYT6"/>
<dbReference type="CDD" id="cd18788">
    <property type="entry name" value="SF2_C_XPD"/>
    <property type="match status" value="1"/>
</dbReference>
<evidence type="ECO:0000259" key="24">
    <source>
        <dbReference type="PROSITE" id="PS51193"/>
    </source>
</evidence>
<keyword evidence="22" id="KW-0175">Coiled coil</keyword>
<evidence type="ECO:0000256" key="8">
    <source>
        <dbReference type="ARBA" id="ARBA00022801"/>
    </source>
</evidence>
<evidence type="ECO:0000256" key="19">
    <source>
        <dbReference type="ARBA" id="ARBA00045008"/>
    </source>
</evidence>
<keyword evidence="10" id="KW-0067">ATP-binding</keyword>
<comment type="caution">
    <text evidence="25">The sequence shown here is derived from an EMBL/GenBank/DDBJ whole genome shotgun (WGS) entry which is preliminary data.</text>
</comment>
<evidence type="ECO:0000256" key="2">
    <source>
        <dbReference type="ARBA" id="ARBA00004123"/>
    </source>
</evidence>
<keyword evidence="11" id="KW-0408">Iron</keyword>
<keyword evidence="15" id="KW-0131">Cell cycle</keyword>
<evidence type="ECO:0000256" key="6">
    <source>
        <dbReference type="ARBA" id="ARBA00022723"/>
    </source>
</evidence>
<keyword evidence="12" id="KW-0411">Iron-sulfur</keyword>
<dbReference type="PROSITE" id="PS51193">
    <property type="entry name" value="HELICASE_ATP_BIND_2"/>
    <property type="match status" value="1"/>
</dbReference>
<evidence type="ECO:0000256" key="11">
    <source>
        <dbReference type="ARBA" id="ARBA00023004"/>
    </source>
</evidence>
<dbReference type="EMBL" id="JARTCD010000044">
    <property type="protein sequence ID" value="KAJ8655962.1"/>
    <property type="molecule type" value="Genomic_DNA"/>
</dbReference>
<evidence type="ECO:0000256" key="10">
    <source>
        <dbReference type="ARBA" id="ARBA00022840"/>
    </source>
</evidence>
<evidence type="ECO:0000256" key="12">
    <source>
        <dbReference type="ARBA" id="ARBA00023014"/>
    </source>
</evidence>
<keyword evidence="9" id="KW-0347">Helicase</keyword>
<dbReference type="InterPro" id="IPR014013">
    <property type="entry name" value="Helic_SF1/SF2_ATP-bd_DinG/Rad3"/>
</dbReference>
<evidence type="ECO:0000256" key="17">
    <source>
        <dbReference type="ARBA" id="ARBA00044969"/>
    </source>
</evidence>
<comment type="catalytic activity">
    <reaction evidence="21">
        <text>ATP + H2O = ADP + phosphate + H(+)</text>
        <dbReference type="Rhea" id="RHEA:13065"/>
        <dbReference type="ChEBI" id="CHEBI:15377"/>
        <dbReference type="ChEBI" id="CHEBI:15378"/>
        <dbReference type="ChEBI" id="CHEBI:30616"/>
        <dbReference type="ChEBI" id="CHEBI:43474"/>
        <dbReference type="ChEBI" id="CHEBI:456216"/>
        <dbReference type="EC" id="5.6.2.3"/>
    </reaction>
</comment>
<feature type="region of interest" description="Disordered" evidence="23">
    <location>
        <begin position="471"/>
        <end position="491"/>
    </location>
</feature>
<dbReference type="GO" id="GO:0006139">
    <property type="term" value="P:nucleobase-containing compound metabolic process"/>
    <property type="evidence" value="ECO:0007669"/>
    <property type="project" value="InterPro"/>
</dbReference>
<dbReference type="Proteomes" id="UP001234581">
    <property type="component" value="Unassembled WGS sequence"/>
</dbReference>
<organism evidence="25 26">
    <name type="scientific">Lichtheimia ornata</name>
    <dbReference type="NCBI Taxonomy" id="688661"/>
    <lineage>
        <taxon>Eukaryota</taxon>
        <taxon>Fungi</taxon>
        <taxon>Fungi incertae sedis</taxon>
        <taxon>Mucoromycota</taxon>
        <taxon>Mucoromycotina</taxon>
        <taxon>Mucoromycetes</taxon>
        <taxon>Mucorales</taxon>
        <taxon>Lichtheimiaceae</taxon>
        <taxon>Lichtheimia</taxon>
    </lineage>
</organism>
<evidence type="ECO:0000256" key="23">
    <source>
        <dbReference type="SAM" id="MobiDB-lite"/>
    </source>
</evidence>
<evidence type="ECO:0000256" key="20">
    <source>
        <dbReference type="ARBA" id="ARBA00045702"/>
    </source>
</evidence>
<gene>
    <name evidence="25" type="ORF">O0I10_008402</name>
</gene>
<comment type="cofactor">
    <cofactor evidence="1">
        <name>[4Fe-4S] cluster</name>
        <dbReference type="ChEBI" id="CHEBI:49883"/>
    </cofactor>
</comment>
<dbReference type="SMART" id="SM00491">
    <property type="entry name" value="HELICc2"/>
    <property type="match status" value="1"/>
</dbReference>
<dbReference type="GO" id="GO:0016818">
    <property type="term" value="F:hydrolase activity, acting on acid anhydrides, in phosphorus-containing anhydrides"/>
    <property type="evidence" value="ECO:0007669"/>
    <property type="project" value="InterPro"/>
</dbReference>
<evidence type="ECO:0000313" key="26">
    <source>
        <dbReference type="Proteomes" id="UP001234581"/>
    </source>
</evidence>
<keyword evidence="13" id="KW-0413">Isomerase</keyword>
<feature type="region of interest" description="Disordered" evidence="23">
    <location>
        <begin position="115"/>
        <end position="151"/>
    </location>
</feature>
<dbReference type="SUPFAM" id="SSF52540">
    <property type="entry name" value="P-loop containing nucleoside triphosphate hydrolases"/>
    <property type="match status" value="1"/>
</dbReference>
<dbReference type="InterPro" id="IPR010614">
    <property type="entry name" value="RAD3-like_helicase_DEAD"/>
</dbReference>
<dbReference type="GO" id="GO:0005634">
    <property type="term" value="C:nucleus"/>
    <property type="evidence" value="ECO:0007669"/>
    <property type="project" value="UniProtKB-SubCell"/>
</dbReference>
<dbReference type="GO" id="GO:0006974">
    <property type="term" value="P:DNA damage response"/>
    <property type="evidence" value="ECO:0007669"/>
    <property type="project" value="UniProtKB-ARBA"/>
</dbReference>
<keyword evidence="6" id="KW-0479">Metal-binding</keyword>
<evidence type="ECO:0000256" key="1">
    <source>
        <dbReference type="ARBA" id="ARBA00001966"/>
    </source>
</evidence>
<dbReference type="Pfam" id="PF13307">
    <property type="entry name" value="Helicase_C_2"/>
    <property type="match status" value="1"/>
</dbReference>
<dbReference type="Pfam" id="PF06733">
    <property type="entry name" value="DEAD_2"/>
    <property type="match status" value="1"/>
</dbReference>
<feature type="compositionally biased region" description="Polar residues" evidence="23">
    <location>
        <begin position="119"/>
        <end position="128"/>
    </location>
</feature>
<evidence type="ECO:0000256" key="22">
    <source>
        <dbReference type="SAM" id="Coils"/>
    </source>
</evidence>
<evidence type="ECO:0000256" key="16">
    <source>
        <dbReference type="ARBA" id="ARBA00029709"/>
    </source>
</evidence>
<dbReference type="InterPro" id="IPR006555">
    <property type="entry name" value="ATP-dep_Helicase_C"/>
</dbReference>
<evidence type="ECO:0000256" key="15">
    <source>
        <dbReference type="ARBA" id="ARBA00023306"/>
    </source>
</evidence>
<dbReference type="InterPro" id="IPR027417">
    <property type="entry name" value="P-loop_NTPase"/>
</dbReference>
<dbReference type="PANTHER" id="PTHR11472">
    <property type="entry name" value="DNA REPAIR DEAD HELICASE RAD3/XP-D SUBFAMILY MEMBER"/>
    <property type="match status" value="1"/>
</dbReference>
<keyword evidence="14" id="KW-0539">Nucleus</keyword>
<comment type="subcellular location">
    <subcellularLocation>
        <location evidence="2">Nucleus</location>
    </subcellularLocation>
</comment>
<evidence type="ECO:0000256" key="21">
    <source>
        <dbReference type="ARBA" id="ARBA00048954"/>
    </source>
</evidence>
<dbReference type="GO" id="GO:0046872">
    <property type="term" value="F:metal ion binding"/>
    <property type="evidence" value="ECO:0007669"/>
    <property type="project" value="UniProtKB-KW"/>
</dbReference>
<name>A0AAD7UYT6_9FUNG</name>
<dbReference type="RefSeq" id="XP_058340875.1">
    <property type="nucleotide sequence ID" value="XM_058488405.1"/>
</dbReference>
<dbReference type="PROSITE" id="PS00690">
    <property type="entry name" value="DEAH_ATP_HELICASE"/>
    <property type="match status" value="1"/>
</dbReference>
<keyword evidence="8" id="KW-0378">Hydrolase</keyword>
<protein>
    <recommendedName>
        <fullName evidence="5">ATP-dependent DNA helicase CHL1</fullName>
        <ecNumber evidence="17">5.6.2.3</ecNumber>
    </recommendedName>
    <alternativeName>
        <fullName evidence="4">ATP-dependent DNA helicase chl1</fullName>
    </alternativeName>
    <alternativeName>
        <fullName evidence="16">Chromosome loss protein 1</fullName>
    </alternativeName>
    <alternativeName>
        <fullName evidence="18 19">DNA 5'-3' helicase CHL1</fullName>
    </alternativeName>
</protein>
<dbReference type="GO" id="GO:0003677">
    <property type="term" value="F:DNA binding"/>
    <property type="evidence" value="ECO:0007669"/>
    <property type="project" value="InterPro"/>
</dbReference>
<dbReference type="NCBIfam" id="TIGR00604">
    <property type="entry name" value="rad3"/>
    <property type="match status" value="1"/>
</dbReference>
<keyword evidence="7" id="KW-0547">Nucleotide-binding</keyword>
<evidence type="ECO:0000256" key="7">
    <source>
        <dbReference type="ARBA" id="ARBA00022741"/>
    </source>
</evidence>
<feature type="domain" description="Helicase ATP-binding" evidence="24">
    <location>
        <begin position="2"/>
        <end position="410"/>
    </location>
</feature>
<reference evidence="25 26" key="1">
    <citation type="submission" date="2023-03" db="EMBL/GenBank/DDBJ databases">
        <title>Genome sequence of Lichtheimia ornata CBS 291.66.</title>
        <authorList>
            <person name="Mohabir J.T."/>
            <person name="Shea T.P."/>
            <person name="Kurbessoian T."/>
            <person name="Berby B."/>
            <person name="Fontaine J."/>
            <person name="Livny J."/>
            <person name="Gnirke A."/>
            <person name="Stajich J.E."/>
            <person name="Cuomo C.A."/>
        </authorList>
    </citation>
    <scope>NUCLEOTIDE SEQUENCE [LARGE SCALE GENOMIC DNA]</scope>
    <source>
        <strain evidence="25">CBS 291.66</strain>
    </source>
</reference>
<dbReference type="GO" id="GO:0034085">
    <property type="term" value="P:establishment of sister chromatid cohesion"/>
    <property type="evidence" value="ECO:0007669"/>
    <property type="project" value="TreeGrafter"/>
</dbReference>
<comment type="similarity">
    <text evidence="3">Belongs to the DEAD box helicase family. DEAH subfamily. DDX11/CHL1 sub-subfamily.</text>
</comment>
<dbReference type="InterPro" id="IPR006554">
    <property type="entry name" value="Helicase-like_DEXD_c2"/>
</dbReference>
<dbReference type="PANTHER" id="PTHR11472:SF41">
    <property type="entry name" value="ATP-DEPENDENT DNA HELICASE DDX11-RELATED"/>
    <property type="match status" value="1"/>
</dbReference>
<evidence type="ECO:0000256" key="14">
    <source>
        <dbReference type="ARBA" id="ARBA00023242"/>
    </source>
</evidence>
<dbReference type="GO" id="GO:0005524">
    <property type="term" value="F:ATP binding"/>
    <property type="evidence" value="ECO:0007669"/>
    <property type="project" value="UniProtKB-KW"/>
</dbReference>
<feature type="coiled-coil region" evidence="22">
    <location>
        <begin position="163"/>
        <end position="190"/>
    </location>
</feature>
<dbReference type="FunFam" id="3.40.50.300:FF:001372">
    <property type="entry name" value="ATP-dependent DNA helicase chl1"/>
    <property type="match status" value="1"/>
</dbReference>
<comment type="function">
    <text evidence="20">ATP-dependent DNA helicase important for chromosome transmission and normal cell cycle progression in G(2)/M. May have a role in changing DNA topology to allow the loading of proteins involved in maintaining sister chromatid cohesion in the vicinity of the centromeres. Has a specific role in chromosome segregation during meiosis II.</text>
</comment>
<evidence type="ECO:0000256" key="9">
    <source>
        <dbReference type="ARBA" id="ARBA00022806"/>
    </source>
</evidence>
<dbReference type="GeneID" id="83215809"/>
<evidence type="ECO:0000256" key="18">
    <source>
        <dbReference type="ARBA" id="ARBA00044998"/>
    </source>
</evidence>
<evidence type="ECO:0000256" key="5">
    <source>
        <dbReference type="ARBA" id="ARBA00017386"/>
    </source>
</evidence>
<evidence type="ECO:0000256" key="3">
    <source>
        <dbReference type="ARBA" id="ARBA00008435"/>
    </source>
</evidence>
<dbReference type="Gene3D" id="3.40.50.300">
    <property type="entry name" value="P-loop containing nucleotide triphosphate hydrolases"/>
    <property type="match status" value="3"/>
</dbReference>
<proteinExistence type="inferred from homology"/>
<keyword evidence="26" id="KW-1185">Reference proteome</keyword>
<evidence type="ECO:0000256" key="13">
    <source>
        <dbReference type="ARBA" id="ARBA00023235"/>
    </source>
</evidence>
<dbReference type="InterPro" id="IPR013020">
    <property type="entry name" value="Rad3/Chl1-like"/>
</dbReference>
<dbReference type="EC" id="5.6.2.3" evidence="17"/>
<accession>A0AAD7UYT6</accession>
<evidence type="ECO:0000313" key="25">
    <source>
        <dbReference type="EMBL" id="KAJ8655962.1"/>
    </source>
</evidence>
<sequence length="836" mass="95533">MEPLDFQFPYTPYPIQNEFMAALYETLSAGKIGIFESPTGTGKSLSLICGSLRWLKDQESQGAQQPVAKEVNEDVDSDEPDWLRQFQVTNRVEQRQQELIKERRQALRERIRRIRQGAKVNQSSSSAQELARKRQRKASSTSKKGDDDDDEFLLDEYESDQEQASMKDDNSNLSKEVRELLAKMEEGKNQTTQDDPVEDEDFGPIKIYYASRTHSQLSQFVREVHKTSYADDLWSISLGSRKNMCIHKDIRKLKSVQRINDACLDLQKKNTDTARCPHLLPKTDKFHWDEFRDHALAHVRDIEDLVKMGEQMGTCPYYGSRHSLRPAELVVLPYQHLLHASTRESLGISLKDSIVIIDEAHNVIETVTAIHTVALTLNQIRTALSQLTMYMQRYRARLLGKNVAYIKQVMAIVKALIRVLQPKPDQKKDRVLGVNEFVHLLSIDHMNMFKIEKYLKESRLAQKLNGFIDKEQQQQQQQQQQQREKDTPTSSVVPTLTQIEAFILTLTNPDKDGRIVLTFGDGSPQVKYMLLNPADVFEPIVRDAKSIILAGGTMEPVSDFTSFLFNGVPAERIRHLSCGHIIPSNQMAVMTIDLGPAGKPFIFNFESRKDERLMDELGLALVNLNNVIPDGVVCFFPSFTYLEQVYRRWADRDILERLSKKKKVFKEPRESNQVEVVLREYAMQIDQIGGALLLCVVNGKMSEGINFSDRLGRGVIMVGLPFANAGSAELQEKIKYARQKGETFSSSADAGKEYYENMCMRGVNQSIGRAIRHKNDYATIILLDQRYTTPRISNKLPKWIGDRVERYDKFGKAMGGITRFFRQFPNPSLPPPSSHK</sequence>
<dbReference type="InterPro" id="IPR045028">
    <property type="entry name" value="DinG/Rad3-like"/>
</dbReference>
<dbReference type="GO" id="GO:0051536">
    <property type="term" value="F:iron-sulfur cluster binding"/>
    <property type="evidence" value="ECO:0007669"/>
    <property type="project" value="UniProtKB-KW"/>
</dbReference>
<dbReference type="SMART" id="SM00488">
    <property type="entry name" value="DEXDc2"/>
    <property type="match status" value="1"/>
</dbReference>
<dbReference type="GO" id="GO:0043139">
    <property type="term" value="F:5'-3' DNA helicase activity"/>
    <property type="evidence" value="ECO:0007669"/>
    <property type="project" value="UniProtKB-EC"/>
</dbReference>
<dbReference type="InterPro" id="IPR002464">
    <property type="entry name" value="DNA/RNA_helicase_DEAH_CS"/>
</dbReference>